<protein>
    <submittedName>
        <fullName evidence="2">AB hydrolase-1 domain-containing protein</fullName>
    </submittedName>
</protein>
<dbReference type="Proteomes" id="UP001362999">
    <property type="component" value="Unassembled WGS sequence"/>
</dbReference>
<evidence type="ECO:0000259" key="1">
    <source>
        <dbReference type="Pfam" id="PF12697"/>
    </source>
</evidence>
<evidence type="ECO:0000313" key="3">
    <source>
        <dbReference type="Proteomes" id="UP001362999"/>
    </source>
</evidence>
<dbReference type="InterPro" id="IPR029058">
    <property type="entry name" value="AB_hydrolase_fold"/>
</dbReference>
<keyword evidence="3" id="KW-1185">Reference proteome</keyword>
<dbReference type="Gene3D" id="3.40.50.1820">
    <property type="entry name" value="alpha/beta hydrolase"/>
    <property type="match status" value="1"/>
</dbReference>
<dbReference type="InterPro" id="IPR000073">
    <property type="entry name" value="AB_hydrolase_1"/>
</dbReference>
<proteinExistence type="predicted"/>
<gene>
    <name evidence="2" type="ORF">R3P38DRAFT_2880561</name>
</gene>
<dbReference type="EMBL" id="JAWWNJ010000011">
    <property type="protein sequence ID" value="KAK7044739.1"/>
    <property type="molecule type" value="Genomic_DNA"/>
</dbReference>
<evidence type="ECO:0000313" key="2">
    <source>
        <dbReference type="EMBL" id="KAK7044739.1"/>
    </source>
</evidence>
<dbReference type="GO" id="GO:0016787">
    <property type="term" value="F:hydrolase activity"/>
    <property type="evidence" value="ECO:0007669"/>
    <property type="project" value="UniProtKB-KW"/>
</dbReference>
<comment type="caution">
    <text evidence="2">The sequence shown here is derived from an EMBL/GenBank/DDBJ whole genome shotgun (WGS) entry which is preliminary data.</text>
</comment>
<accession>A0AAW0D1A0</accession>
<sequence>MSVEKYLTLSDGRTLAYEDVGDSSSNLVVIFFHGVFGYGSAPGPGLLSPVHVAKNVHNIAPTLPGWGCSSPRNPSKTFRETLISDTTELITHLHPNTADLRIYISGGSYGTIAAQMIYGAPFDEFPLGRKIKGCLLLAPLSYFKCHKGYSKSMTWIDYISVGPMARYLPFQPIQRLGAFGIYMMVTTEDKAEALMRKQLFDSAPPEEREAFKRWREQRGLKEGELERTMAKNMFKSTSKTWAGFIEVPDVAHSDWGFQPNQLDDEHTKNRPMLIAASAHDDLGPDMANWLHENYRNSTLKWVPGKHLSTLYELDGLWAELLKDEPAGVPS</sequence>
<dbReference type="Pfam" id="PF12697">
    <property type="entry name" value="Abhydrolase_6"/>
    <property type="match status" value="1"/>
</dbReference>
<name>A0AAW0D1A0_9AGAR</name>
<reference evidence="2 3" key="1">
    <citation type="journal article" date="2024" name="J Genomics">
        <title>Draft genome sequencing and assembly of Favolaschia claudopus CIRM-BRFM 2984 isolated from oak limbs.</title>
        <authorList>
            <person name="Navarro D."/>
            <person name="Drula E."/>
            <person name="Chaduli D."/>
            <person name="Cazenave R."/>
            <person name="Ahrendt S."/>
            <person name="Wang J."/>
            <person name="Lipzen A."/>
            <person name="Daum C."/>
            <person name="Barry K."/>
            <person name="Grigoriev I.V."/>
            <person name="Favel A."/>
            <person name="Rosso M.N."/>
            <person name="Martin F."/>
        </authorList>
    </citation>
    <scope>NUCLEOTIDE SEQUENCE [LARGE SCALE GENOMIC DNA]</scope>
    <source>
        <strain evidence="2 3">CIRM-BRFM 2984</strain>
    </source>
</reference>
<dbReference type="AlphaFoldDB" id="A0AAW0D1A0"/>
<keyword evidence="2" id="KW-0378">Hydrolase</keyword>
<dbReference type="SUPFAM" id="SSF53474">
    <property type="entry name" value="alpha/beta-Hydrolases"/>
    <property type="match status" value="1"/>
</dbReference>
<feature type="domain" description="AB hydrolase-1" evidence="1">
    <location>
        <begin position="29"/>
        <end position="291"/>
    </location>
</feature>
<organism evidence="2 3">
    <name type="scientific">Favolaschia claudopus</name>
    <dbReference type="NCBI Taxonomy" id="2862362"/>
    <lineage>
        <taxon>Eukaryota</taxon>
        <taxon>Fungi</taxon>
        <taxon>Dikarya</taxon>
        <taxon>Basidiomycota</taxon>
        <taxon>Agaricomycotina</taxon>
        <taxon>Agaricomycetes</taxon>
        <taxon>Agaricomycetidae</taxon>
        <taxon>Agaricales</taxon>
        <taxon>Marasmiineae</taxon>
        <taxon>Mycenaceae</taxon>
        <taxon>Favolaschia</taxon>
    </lineage>
</organism>